<proteinExistence type="predicted"/>
<dbReference type="Proteomes" id="UP000000311">
    <property type="component" value="Unassembled WGS sequence"/>
</dbReference>
<organism evidence="3">
    <name type="scientific">Camponotus floridanus</name>
    <name type="common">Florida carpenter ant</name>
    <dbReference type="NCBI Taxonomy" id="104421"/>
    <lineage>
        <taxon>Eukaryota</taxon>
        <taxon>Metazoa</taxon>
        <taxon>Ecdysozoa</taxon>
        <taxon>Arthropoda</taxon>
        <taxon>Hexapoda</taxon>
        <taxon>Insecta</taxon>
        <taxon>Pterygota</taxon>
        <taxon>Neoptera</taxon>
        <taxon>Endopterygota</taxon>
        <taxon>Hymenoptera</taxon>
        <taxon>Apocrita</taxon>
        <taxon>Aculeata</taxon>
        <taxon>Formicoidea</taxon>
        <taxon>Formicidae</taxon>
        <taxon>Formicinae</taxon>
        <taxon>Camponotus</taxon>
    </lineage>
</organism>
<feature type="compositionally biased region" description="Basic and acidic residues" evidence="1">
    <location>
        <begin position="295"/>
        <end position="314"/>
    </location>
</feature>
<reference evidence="2 3" key="1">
    <citation type="journal article" date="2010" name="Science">
        <title>Genomic comparison of the ants Camponotus floridanus and Harpegnathos saltator.</title>
        <authorList>
            <person name="Bonasio R."/>
            <person name="Zhang G."/>
            <person name="Ye C."/>
            <person name="Mutti N.S."/>
            <person name="Fang X."/>
            <person name="Qin N."/>
            <person name="Donahue G."/>
            <person name="Yang P."/>
            <person name="Li Q."/>
            <person name="Li C."/>
            <person name="Zhang P."/>
            <person name="Huang Z."/>
            <person name="Berger S.L."/>
            <person name="Reinberg D."/>
            <person name="Wang J."/>
            <person name="Liebig J."/>
        </authorList>
    </citation>
    <scope>NUCLEOTIDE SEQUENCE [LARGE SCALE GENOMIC DNA]</scope>
    <source>
        <strain evidence="3">C129</strain>
    </source>
</reference>
<evidence type="ECO:0000313" key="2">
    <source>
        <dbReference type="EMBL" id="EFN64423.1"/>
    </source>
</evidence>
<dbReference type="AlphaFoldDB" id="E2AQ89"/>
<feature type="compositionally biased region" description="Basic and acidic residues" evidence="1">
    <location>
        <begin position="12"/>
        <end position="30"/>
    </location>
</feature>
<dbReference type="EMBL" id="GL441701">
    <property type="protein sequence ID" value="EFN64423.1"/>
    <property type="molecule type" value="Genomic_DNA"/>
</dbReference>
<dbReference type="InParanoid" id="E2AQ89"/>
<accession>E2AQ89</accession>
<sequence length="477" mass="54246">MFKTTLLQTRCNENDKDARRNANKTRDTSRVTKSEFSIGFKDRGSMLIGYRLSPRGVFSSAVLADYLGQEKFGSDLGGGVTGTFTRGEPPQEGGFHNTNFWGSPPLRFQGLHTFKSIPYIWFYVNSQSATPFASPLVSACACKFGVRNATGQRSTERRGTIRKRRYERANWRSVTASAMSRVGDCTPATPSFFPENPYIGTMVHEVMKWQHGVSRGREWGNQKDYRMKQYIGIYVGQCISNNIATLVHKTGLNSPVFVVERSGNKSLDKLVEADLDPTRKESTRLERKRAKREQRKKERTSSRETERRRKNDQKEQVIYEWRDSEYLYPVTLFVTDRIREGKQRSVLETMMNGYGFLYICARSKKKCQSSFLLAKGSTGSGPRQVPKVAREEEKRRIRSHFFLPPDNKRVMLASPEDWPTSASGAVRLAEALDDRSSPRGLGPSVVLTNRERGVALRKVKVPPSPRMSVSETMKSER</sequence>
<keyword evidence="3" id="KW-1185">Reference proteome</keyword>
<name>E2AQ89_CAMFO</name>
<evidence type="ECO:0000313" key="3">
    <source>
        <dbReference type="Proteomes" id="UP000000311"/>
    </source>
</evidence>
<gene>
    <name evidence="2" type="ORF">EAG_00853</name>
</gene>
<feature type="region of interest" description="Disordered" evidence="1">
    <location>
        <begin position="9"/>
        <end position="30"/>
    </location>
</feature>
<protein>
    <submittedName>
        <fullName evidence="2">Uncharacterized protein</fullName>
    </submittedName>
</protein>
<feature type="region of interest" description="Disordered" evidence="1">
    <location>
        <begin position="278"/>
        <end position="314"/>
    </location>
</feature>
<evidence type="ECO:0000256" key="1">
    <source>
        <dbReference type="SAM" id="MobiDB-lite"/>
    </source>
</evidence>